<accession>A0ABP5K4X4</accession>
<dbReference type="Proteomes" id="UP001500443">
    <property type="component" value="Unassembled WGS sequence"/>
</dbReference>
<name>A0ABP5K4X4_9ACTN</name>
<gene>
    <name evidence="1" type="ORF">GCM10009802_30000</name>
</gene>
<comment type="caution">
    <text evidence="1">The sequence shown here is derived from an EMBL/GenBank/DDBJ whole genome shotgun (WGS) entry which is preliminary data.</text>
</comment>
<keyword evidence="2" id="KW-1185">Reference proteome</keyword>
<sequence length="65" mass="6990">MPVVKVTEWRVEDVGLSGTEATVIDLGSRGGDRVLQGLPGSDVLSEFGQVTIDYDDEVLRLPKSS</sequence>
<evidence type="ECO:0000313" key="2">
    <source>
        <dbReference type="Proteomes" id="UP001500443"/>
    </source>
</evidence>
<reference evidence="2" key="1">
    <citation type="journal article" date="2019" name="Int. J. Syst. Evol. Microbiol.">
        <title>The Global Catalogue of Microorganisms (GCM) 10K type strain sequencing project: providing services to taxonomists for standard genome sequencing and annotation.</title>
        <authorList>
            <consortium name="The Broad Institute Genomics Platform"/>
            <consortium name="The Broad Institute Genome Sequencing Center for Infectious Disease"/>
            <person name="Wu L."/>
            <person name="Ma J."/>
        </authorList>
    </citation>
    <scope>NUCLEOTIDE SEQUENCE [LARGE SCALE GENOMIC DNA]</scope>
    <source>
        <strain evidence="2">JCM 15481</strain>
    </source>
</reference>
<evidence type="ECO:0000313" key="1">
    <source>
        <dbReference type="EMBL" id="GAA2124837.1"/>
    </source>
</evidence>
<dbReference type="EMBL" id="BAAAPF010000084">
    <property type="protein sequence ID" value="GAA2124837.1"/>
    <property type="molecule type" value="Genomic_DNA"/>
</dbReference>
<proteinExistence type="predicted"/>
<organism evidence="1 2">
    <name type="scientific">Streptomyces synnematoformans</name>
    <dbReference type="NCBI Taxonomy" id="415721"/>
    <lineage>
        <taxon>Bacteria</taxon>
        <taxon>Bacillati</taxon>
        <taxon>Actinomycetota</taxon>
        <taxon>Actinomycetes</taxon>
        <taxon>Kitasatosporales</taxon>
        <taxon>Streptomycetaceae</taxon>
        <taxon>Streptomyces</taxon>
    </lineage>
</organism>
<protein>
    <submittedName>
        <fullName evidence="1">Uncharacterized protein</fullName>
    </submittedName>
</protein>